<name>A0ABQ3LK79_9SPHN</name>
<proteinExistence type="predicted"/>
<dbReference type="Proteomes" id="UP000652430">
    <property type="component" value="Unassembled WGS sequence"/>
</dbReference>
<evidence type="ECO:0000256" key="1">
    <source>
        <dbReference type="SAM" id="MobiDB-lite"/>
    </source>
</evidence>
<organism evidence="2 3">
    <name type="scientific">Sphingomonas glacialis</name>
    <dbReference type="NCBI Taxonomy" id="658225"/>
    <lineage>
        <taxon>Bacteria</taxon>
        <taxon>Pseudomonadati</taxon>
        <taxon>Pseudomonadota</taxon>
        <taxon>Alphaproteobacteria</taxon>
        <taxon>Sphingomonadales</taxon>
        <taxon>Sphingomonadaceae</taxon>
        <taxon>Sphingomonas</taxon>
    </lineage>
</organism>
<protein>
    <submittedName>
        <fullName evidence="2">Uncharacterized protein</fullName>
    </submittedName>
</protein>
<evidence type="ECO:0000313" key="3">
    <source>
        <dbReference type="Proteomes" id="UP000652430"/>
    </source>
</evidence>
<accession>A0ABQ3LK79</accession>
<sequence>MTRWGGTDPLTPGPAVQTRHPGLVPGSTTLHALQTLHAQNGGPRQKAGVT</sequence>
<gene>
    <name evidence="2" type="ORF">GCM10008023_14570</name>
</gene>
<comment type="caution">
    <text evidence="2">The sequence shown here is derived from an EMBL/GenBank/DDBJ whole genome shotgun (WGS) entry which is preliminary data.</text>
</comment>
<keyword evidence="3" id="KW-1185">Reference proteome</keyword>
<reference evidence="3" key="1">
    <citation type="journal article" date="2019" name="Int. J. Syst. Evol. Microbiol.">
        <title>The Global Catalogue of Microorganisms (GCM) 10K type strain sequencing project: providing services to taxonomists for standard genome sequencing and annotation.</title>
        <authorList>
            <consortium name="The Broad Institute Genomics Platform"/>
            <consortium name="The Broad Institute Genome Sequencing Center for Infectious Disease"/>
            <person name="Wu L."/>
            <person name="Ma J."/>
        </authorList>
    </citation>
    <scope>NUCLEOTIDE SEQUENCE [LARGE SCALE GENOMIC DNA]</scope>
    <source>
        <strain evidence="3">CGMCC 1.8957</strain>
    </source>
</reference>
<evidence type="ECO:0000313" key="2">
    <source>
        <dbReference type="EMBL" id="GHH13722.1"/>
    </source>
</evidence>
<dbReference type="EMBL" id="BNAQ01000002">
    <property type="protein sequence ID" value="GHH13722.1"/>
    <property type="molecule type" value="Genomic_DNA"/>
</dbReference>
<feature type="region of interest" description="Disordered" evidence="1">
    <location>
        <begin position="1"/>
        <end position="27"/>
    </location>
</feature>